<keyword evidence="2" id="KW-0472">Membrane</keyword>
<dbReference type="AlphaFoldDB" id="A0A7W4PPM0"/>
<dbReference type="EMBL" id="JABEQK010000008">
    <property type="protein sequence ID" value="MBB2205585.1"/>
    <property type="molecule type" value="Genomic_DNA"/>
</dbReference>
<evidence type="ECO:0000256" key="1">
    <source>
        <dbReference type="SAM" id="MobiDB-lite"/>
    </source>
</evidence>
<dbReference type="RefSeq" id="WP_182950127.1">
    <property type="nucleotide sequence ID" value="NZ_JABEQK010000008.1"/>
</dbReference>
<proteinExistence type="predicted"/>
<reference evidence="3 4" key="1">
    <citation type="submission" date="2020-04" db="EMBL/GenBank/DDBJ databases">
        <title>Description of novel Gluconacetobacter.</title>
        <authorList>
            <person name="Sombolestani A."/>
        </authorList>
    </citation>
    <scope>NUCLEOTIDE SEQUENCE [LARGE SCALE GENOMIC DNA]</scope>
    <source>
        <strain evidence="3 4">LMG 27800</strain>
    </source>
</reference>
<gene>
    <name evidence="3" type="ORF">HLH27_11215</name>
</gene>
<evidence type="ECO:0000313" key="3">
    <source>
        <dbReference type="EMBL" id="MBB2205585.1"/>
    </source>
</evidence>
<evidence type="ECO:0000313" key="4">
    <source>
        <dbReference type="Proteomes" id="UP000540556"/>
    </source>
</evidence>
<name>A0A7W4PPM0_9PROT</name>
<evidence type="ECO:0000256" key="2">
    <source>
        <dbReference type="SAM" id="Phobius"/>
    </source>
</evidence>
<feature type="region of interest" description="Disordered" evidence="1">
    <location>
        <begin position="1"/>
        <end position="26"/>
    </location>
</feature>
<keyword evidence="2" id="KW-0812">Transmembrane</keyword>
<accession>A0A7W4PPM0</accession>
<sequence>MASHPIGMTHIPPSIDSAPRSKPSAPKARKAMQAVIRYLVAFAFSIFPWMFIASYMVISISISLLYVNAAHR</sequence>
<protein>
    <submittedName>
        <fullName evidence="3">Uncharacterized protein</fullName>
    </submittedName>
</protein>
<feature type="transmembrane region" description="Helical" evidence="2">
    <location>
        <begin position="38"/>
        <end position="67"/>
    </location>
</feature>
<keyword evidence="2" id="KW-1133">Transmembrane helix</keyword>
<organism evidence="3 4">
    <name type="scientific">Gluconacetobacter takamatsuzukensis</name>
    <dbReference type="NCBI Taxonomy" id="1286190"/>
    <lineage>
        <taxon>Bacteria</taxon>
        <taxon>Pseudomonadati</taxon>
        <taxon>Pseudomonadota</taxon>
        <taxon>Alphaproteobacteria</taxon>
        <taxon>Acetobacterales</taxon>
        <taxon>Acetobacteraceae</taxon>
        <taxon>Gluconacetobacter</taxon>
    </lineage>
</organism>
<keyword evidence="4" id="KW-1185">Reference proteome</keyword>
<dbReference type="Proteomes" id="UP000540556">
    <property type="component" value="Unassembled WGS sequence"/>
</dbReference>
<comment type="caution">
    <text evidence="3">The sequence shown here is derived from an EMBL/GenBank/DDBJ whole genome shotgun (WGS) entry which is preliminary data.</text>
</comment>